<keyword evidence="5 6" id="KW-0408">Iron</keyword>
<organism evidence="8 9">
    <name type="scientific">Morchella conica CCBAS932</name>
    <dbReference type="NCBI Taxonomy" id="1392247"/>
    <lineage>
        <taxon>Eukaryota</taxon>
        <taxon>Fungi</taxon>
        <taxon>Dikarya</taxon>
        <taxon>Ascomycota</taxon>
        <taxon>Pezizomycotina</taxon>
        <taxon>Pezizomycetes</taxon>
        <taxon>Pezizales</taxon>
        <taxon>Morchellaceae</taxon>
        <taxon>Morchella</taxon>
    </lineage>
</organism>
<evidence type="ECO:0000256" key="7">
    <source>
        <dbReference type="RuleBase" id="RU000461"/>
    </source>
</evidence>
<sequence>MALRELIEELSSIDKTTLAAVVFVGLVTYRVYYHYSVYVDVESVGVPPGILGPWKAALRHTKEADALIKEGYKKYSKDGKFFKIASIPRYLVFPTDPKHLQEMNSAPDHVLSFGDAGADRISIDYTMDHSFRTETYHLKVIQVYLTQRLSSILPEIISEVTLAWQENTNIGDEWTEVNVWDIMLKVISRTINRMYVGLPLCRNQEYLDNLVEYATTTSKSGIIIDMAPRILKPLVSWYILDKPKKLKKLMKFVGPLFEERKKKMKELGDKWTDRPDDAIQWILDSAPLGADTDTESLVNRILFLNFAAIHTTSISITQALYDLAVHTDLHNPLKDEITSVIAEEGGWTKQGLTKMKKLDSVLKESQRMNNVTSIAMMRKAMVPYTFSDGTFIPKGTWLCAPAAAIHKQEEMQYDGFRWERLRKEEGQAAKHQMVSTSVEYLSFGHGRHACPGRFFAANELKILVASIILNYEFKSPTGERPKNGHFGVSCVPDRGVNMLFRKRKDV</sequence>
<comment type="cofactor">
    <cofactor evidence="1 6">
        <name>heme</name>
        <dbReference type="ChEBI" id="CHEBI:30413"/>
    </cofactor>
</comment>
<keyword evidence="3 6" id="KW-0479">Metal-binding</keyword>
<evidence type="ECO:0000256" key="2">
    <source>
        <dbReference type="ARBA" id="ARBA00010617"/>
    </source>
</evidence>
<accession>A0A3N4KWG3</accession>
<dbReference type="Pfam" id="PF00067">
    <property type="entry name" value="p450"/>
    <property type="match status" value="1"/>
</dbReference>
<dbReference type="GO" id="GO:0004497">
    <property type="term" value="F:monooxygenase activity"/>
    <property type="evidence" value="ECO:0007669"/>
    <property type="project" value="UniProtKB-KW"/>
</dbReference>
<keyword evidence="6 7" id="KW-0349">Heme</keyword>
<evidence type="ECO:0000313" key="9">
    <source>
        <dbReference type="Proteomes" id="UP000277580"/>
    </source>
</evidence>
<dbReference type="Gene3D" id="1.10.630.10">
    <property type="entry name" value="Cytochrome P450"/>
    <property type="match status" value="1"/>
</dbReference>
<evidence type="ECO:0000313" key="8">
    <source>
        <dbReference type="EMBL" id="RPB14883.1"/>
    </source>
</evidence>
<evidence type="ECO:0000256" key="6">
    <source>
        <dbReference type="PIRSR" id="PIRSR602401-1"/>
    </source>
</evidence>
<keyword evidence="4 7" id="KW-0560">Oxidoreductase</keyword>
<dbReference type="STRING" id="1392247.A0A3N4KWG3"/>
<dbReference type="PROSITE" id="PS00086">
    <property type="entry name" value="CYTOCHROME_P450"/>
    <property type="match status" value="1"/>
</dbReference>
<dbReference type="SUPFAM" id="SSF48264">
    <property type="entry name" value="Cytochrome P450"/>
    <property type="match status" value="1"/>
</dbReference>
<dbReference type="EMBL" id="ML119116">
    <property type="protein sequence ID" value="RPB14883.1"/>
    <property type="molecule type" value="Genomic_DNA"/>
</dbReference>
<dbReference type="InterPro" id="IPR002401">
    <property type="entry name" value="Cyt_P450_E_grp-I"/>
</dbReference>
<dbReference type="OrthoDB" id="1844152at2759"/>
<feature type="binding site" description="axial binding residue" evidence="6">
    <location>
        <position position="450"/>
    </location>
    <ligand>
        <name>heme</name>
        <dbReference type="ChEBI" id="CHEBI:30413"/>
    </ligand>
    <ligandPart>
        <name>Fe</name>
        <dbReference type="ChEBI" id="CHEBI:18248"/>
    </ligandPart>
</feature>
<dbReference type="InterPro" id="IPR001128">
    <property type="entry name" value="Cyt_P450"/>
</dbReference>
<proteinExistence type="inferred from homology"/>
<evidence type="ECO:0000256" key="3">
    <source>
        <dbReference type="ARBA" id="ARBA00022723"/>
    </source>
</evidence>
<dbReference type="InParanoid" id="A0A3N4KWG3"/>
<gene>
    <name evidence="8" type="ORF">P167DRAFT_519716</name>
</gene>
<reference evidence="8 9" key="1">
    <citation type="journal article" date="2018" name="Nat. Ecol. Evol.">
        <title>Pezizomycetes genomes reveal the molecular basis of ectomycorrhizal truffle lifestyle.</title>
        <authorList>
            <person name="Murat C."/>
            <person name="Payen T."/>
            <person name="Noel B."/>
            <person name="Kuo A."/>
            <person name="Morin E."/>
            <person name="Chen J."/>
            <person name="Kohler A."/>
            <person name="Krizsan K."/>
            <person name="Balestrini R."/>
            <person name="Da Silva C."/>
            <person name="Montanini B."/>
            <person name="Hainaut M."/>
            <person name="Levati E."/>
            <person name="Barry K.W."/>
            <person name="Belfiori B."/>
            <person name="Cichocki N."/>
            <person name="Clum A."/>
            <person name="Dockter R.B."/>
            <person name="Fauchery L."/>
            <person name="Guy J."/>
            <person name="Iotti M."/>
            <person name="Le Tacon F."/>
            <person name="Lindquist E.A."/>
            <person name="Lipzen A."/>
            <person name="Malagnac F."/>
            <person name="Mello A."/>
            <person name="Molinier V."/>
            <person name="Miyauchi S."/>
            <person name="Poulain J."/>
            <person name="Riccioni C."/>
            <person name="Rubini A."/>
            <person name="Sitrit Y."/>
            <person name="Splivallo R."/>
            <person name="Traeger S."/>
            <person name="Wang M."/>
            <person name="Zifcakova L."/>
            <person name="Wipf D."/>
            <person name="Zambonelli A."/>
            <person name="Paolocci F."/>
            <person name="Nowrousian M."/>
            <person name="Ottonello S."/>
            <person name="Baldrian P."/>
            <person name="Spatafora J.W."/>
            <person name="Henrissat B."/>
            <person name="Nagy L.G."/>
            <person name="Aury J.M."/>
            <person name="Wincker P."/>
            <person name="Grigoriev I.V."/>
            <person name="Bonfante P."/>
            <person name="Martin F.M."/>
        </authorList>
    </citation>
    <scope>NUCLEOTIDE SEQUENCE [LARGE SCALE GENOMIC DNA]</scope>
    <source>
        <strain evidence="8 9">CCBAS932</strain>
    </source>
</reference>
<keyword evidence="7" id="KW-0503">Monooxygenase</keyword>
<dbReference type="GO" id="GO:0005506">
    <property type="term" value="F:iron ion binding"/>
    <property type="evidence" value="ECO:0007669"/>
    <property type="project" value="InterPro"/>
</dbReference>
<dbReference type="PRINTS" id="PR00385">
    <property type="entry name" value="P450"/>
</dbReference>
<dbReference type="InterPro" id="IPR036396">
    <property type="entry name" value="Cyt_P450_sf"/>
</dbReference>
<dbReference type="PRINTS" id="PR00463">
    <property type="entry name" value="EP450I"/>
</dbReference>
<keyword evidence="9" id="KW-1185">Reference proteome</keyword>
<evidence type="ECO:0000256" key="1">
    <source>
        <dbReference type="ARBA" id="ARBA00001971"/>
    </source>
</evidence>
<dbReference type="GO" id="GO:0016705">
    <property type="term" value="F:oxidoreductase activity, acting on paired donors, with incorporation or reduction of molecular oxygen"/>
    <property type="evidence" value="ECO:0007669"/>
    <property type="project" value="InterPro"/>
</dbReference>
<dbReference type="GO" id="GO:0020037">
    <property type="term" value="F:heme binding"/>
    <property type="evidence" value="ECO:0007669"/>
    <property type="project" value="InterPro"/>
</dbReference>
<dbReference type="AlphaFoldDB" id="A0A3N4KWG3"/>
<dbReference type="PANTHER" id="PTHR46206">
    <property type="entry name" value="CYTOCHROME P450"/>
    <property type="match status" value="1"/>
</dbReference>
<dbReference type="CDD" id="cd11041">
    <property type="entry name" value="CYP503A1-like"/>
    <property type="match status" value="1"/>
</dbReference>
<protein>
    <submittedName>
        <fullName evidence="8">Cytochrome P450</fullName>
    </submittedName>
</protein>
<dbReference type="InterPro" id="IPR017972">
    <property type="entry name" value="Cyt_P450_CS"/>
</dbReference>
<dbReference type="Proteomes" id="UP000277580">
    <property type="component" value="Unassembled WGS sequence"/>
</dbReference>
<comment type="similarity">
    <text evidence="2 7">Belongs to the cytochrome P450 family.</text>
</comment>
<evidence type="ECO:0000256" key="4">
    <source>
        <dbReference type="ARBA" id="ARBA00023002"/>
    </source>
</evidence>
<evidence type="ECO:0000256" key="5">
    <source>
        <dbReference type="ARBA" id="ARBA00023004"/>
    </source>
</evidence>
<name>A0A3N4KWG3_9PEZI</name>